<keyword evidence="9 10" id="KW-0739">Sodium transport</keyword>
<evidence type="ECO:0000256" key="10">
    <source>
        <dbReference type="RuleBase" id="RU366002"/>
    </source>
</evidence>
<keyword evidence="10" id="KW-0050">Antiport</keyword>
<feature type="transmembrane region" description="Helical" evidence="10">
    <location>
        <begin position="315"/>
        <end position="340"/>
    </location>
</feature>
<comment type="caution">
    <text evidence="12">The sequence shown here is derived from an EMBL/GenBank/DDBJ whole genome shotgun (WGS) entry which is preliminary data.</text>
</comment>
<evidence type="ECO:0000256" key="7">
    <source>
        <dbReference type="ARBA" id="ARBA00023065"/>
    </source>
</evidence>
<keyword evidence="5 10" id="KW-1133">Transmembrane helix</keyword>
<feature type="transmembrane region" description="Helical" evidence="10">
    <location>
        <begin position="282"/>
        <end position="303"/>
    </location>
</feature>
<dbReference type="Proteomes" id="UP001185254">
    <property type="component" value="Unassembled WGS sequence"/>
</dbReference>
<sequence>MQNLIQHHGVRDAETVLFLLMIVIIMFGALARRIQIAYPIVLVVAGVVIGSIPGLPKLILNPDIIFLTLLPPLLFHAAWQTSWREFQYNIVSILMLAIGLVFFTVLGVGLAAVVPFSLLGWRSGVVLGAIVAPTDAIAATSIARRVGLSGRATHVLEGESLVNDATGLLALEFGLSIALGGHLPSPGHELLRFSWLTTGGITIGIAVAWLVRKLEAFIDDGPIEIALSLVTPFVAYFAAEEAHASGVLSVVACGLYFGRHSSEFFSPGVRIQAKSVWHALDFILNGFAFVLIGLQLPTVLAALEHYGLPVLISYAAGFSALIIALRLIWVYPGAWVAYVIRRRILKQDEKLPSVKALFIVGWTGMRGVVSLAAAMSLPETTYGGAPFETRDLIIFLSFGAILSTLVLQGLSLPALISFLGFRTKGTPDREEHDARRLMVDAALAHIRDRQRHHGGDQTLLDTLLDMEKHHQKRLTRLDMLLRGEGFSNDQLHYRQLSHELLTIERSIALALRNEGKINDIVLRRLEHELDLAQSRLDLS</sequence>
<dbReference type="Gene3D" id="6.10.140.1330">
    <property type="match status" value="1"/>
</dbReference>
<keyword evidence="8 10" id="KW-0472">Membrane</keyword>
<dbReference type="InterPro" id="IPR006153">
    <property type="entry name" value="Cation/H_exchanger_TM"/>
</dbReference>
<dbReference type="RefSeq" id="WP_310066587.1">
    <property type="nucleotide sequence ID" value="NZ_JAVDQN010000002.1"/>
</dbReference>
<evidence type="ECO:0000256" key="8">
    <source>
        <dbReference type="ARBA" id="ARBA00023136"/>
    </source>
</evidence>
<dbReference type="NCBIfam" id="TIGR00831">
    <property type="entry name" value="a_cpa1"/>
    <property type="match status" value="1"/>
</dbReference>
<evidence type="ECO:0000313" key="13">
    <source>
        <dbReference type="Proteomes" id="UP001185254"/>
    </source>
</evidence>
<dbReference type="PANTHER" id="PTHR10110:SF86">
    <property type="entry name" value="SODIUM_HYDROGEN EXCHANGER 7"/>
    <property type="match status" value="1"/>
</dbReference>
<keyword evidence="4 10" id="KW-0812">Transmembrane</keyword>
<protein>
    <submittedName>
        <fullName evidence="12">CPA1 family monovalent cation:H+ antiporter</fullName>
    </submittedName>
</protein>
<dbReference type="PANTHER" id="PTHR10110">
    <property type="entry name" value="SODIUM/HYDROGEN EXCHANGER"/>
    <property type="match status" value="1"/>
</dbReference>
<feature type="transmembrane region" description="Helical" evidence="10">
    <location>
        <begin position="352"/>
        <end position="373"/>
    </location>
</feature>
<feature type="transmembrane region" description="Helical" evidence="10">
    <location>
        <begin position="15"/>
        <end position="31"/>
    </location>
</feature>
<evidence type="ECO:0000259" key="11">
    <source>
        <dbReference type="Pfam" id="PF00999"/>
    </source>
</evidence>
<name>A0ABU1KYX3_9BURK</name>
<feature type="transmembrane region" description="Helical" evidence="10">
    <location>
        <begin position="59"/>
        <end position="79"/>
    </location>
</feature>
<gene>
    <name evidence="12" type="ORF">J2776_002873</name>
</gene>
<feature type="transmembrane region" description="Helical" evidence="10">
    <location>
        <begin position="91"/>
        <end position="113"/>
    </location>
</feature>
<feature type="transmembrane region" description="Helical" evidence="10">
    <location>
        <begin position="193"/>
        <end position="211"/>
    </location>
</feature>
<comment type="function">
    <text evidence="10">Na(+)/H(+) antiporter that extrudes sodium in exchange for external protons.</text>
</comment>
<comment type="subcellular location">
    <subcellularLocation>
        <location evidence="10">Cell inner membrane</location>
        <topology evidence="10">Multi-pass membrane protein</topology>
    </subcellularLocation>
    <subcellularLocation>
        <location evidence="1">Cell membrane</location>
        <topology evidence="1">Multi-pass membrane protein</topology>
    </subcellularLocation>
</comment>
<accession>A0ABU1KYX3</accession>
<comment type="caution">
    <text evidence="10">Lacks conserved residue(s) required for the propagation of feature annotation.</text>
</comment>
<comment type="similarity">
    <text evidence="10">Belongs to the monovalent cation:proton antiporter 1 (CPA1) transporter (TC 2.A.36) family.</text>
</comment>
<evidence type="ECO:0000256" key="5">
    <source>
        <dbReference type="ARBA" id="ARBA00022989"/>
    </source>
</evidence>
<keyword evidence="7 10" id="KW-0406">Ion transport</keyword>
<feature type="transmembrane region" description="Helical" evidence="10">
    <location>
        <begin position="36"/>
        <end position="53"/>
    </location>
</feature>
<evidence type="ECO:0000256" key="2">
    <source>
        <dbReference type="ARBA" id="ARBA00022448"/>
    </source>
</evidence>
<keyword evidence="10" id="KW-0997">Cell inner membrane</keyword>
<keyword evidence="13" id="KW-1185">Reference proteome</keyword>
<keyword evidence="6 10" id="KW-0915">Sodium</keyword>
<evidence type="ECO:0000256" key="9">
    <source>
        <dbReference type="ARBA" id="ARBA00023201"/>
    </source>
</evidence>
<evidence type="ECO:0000256" key="4">
    <source>
        <dbReference type="ARBA" id="ARBA00022692"/>
    </source>
</evidence>
<feature type="domain" description="Cation/H+ exchanger transmembrane" evidence="11">
    <location>
        <begin position="23"/>
        <end position="415"/>
    </location>
</feature>
<keyword evidence="3" id="KW-1003">Cell membrane</keyword>
<feature type="transmembrane region" description="Helical" evidence="10">
    <location>
        <begin position="393"/>
        <end position="421"/>
    </location>
</feature>
<reference evidence="12 13" key="1">
    <citation type="submission" date="2023-07" db="EMBL/GenBank/DDBJ databases">
        <title>Sorghum-associated microbial communities from plants grown in Nebraska, USA.</title>
        <authorList>
            <person name="Schachtman D."/>
        </authorList>
    </citation>
    <scope>NUCLEOTIDE SEQUENCE [LARGE SCALE GENOMIC DNA]</scope>
    <source>
        <strain evidence="12 13">DS1039</strain>
    </source>
</reference>
<evidence type="ECO:0000256" key="6">
    <source>
        <dbReference type="ARBA" id="ARBA00023053"/>
    </source>
</evidence>
<evidence type="ECO:0000256" key="3">
    <source>
        <dbReference type="ARBA" id="ARBA00022475"/>
    </source>
</evidence>
<evidence type="ECO:0000256" key="1">
    <source>
        <dbReference type="ARBA" id="ARBA00004651"/>
    </source>
</evidence>
<dbReference type="InterPro" id="IPR004705">
    <property type="entry name" value="Cation/H_exchanger_CPA1_bac"/>
</dbReference>
<organism evidence="12 13">
    <name type="scientific">Paraburkholderia caledonica</name>
    <dbReference type="NCBI Taxonomy" id="134536"/>
    <lineage>
        <taxon>Bacteria</taxon>
        <taxon>Pseudomonadati</taxon>
        <taxon>Pseudomonadota</taxon>
        <taxon>Betaproteobacteria</taxon>
        <taxon>Burkholderiales</taxon>
        <taxon>Burkholderiaceae</taxon>
        <taxon>Paraburkholderia</taxon>
    </lineage>
</organism>
<keyword evidence="2 10" id="KW-0813">Transport</keyword>
<evidence type="ECO:0000313" key="12">
    <source>
        <dbReference type="EMBL" id="MDR6376173.1"/>
    </source>
</evidence>
<dbReference type="InterPro" id="IPR018422">
    <property type="entry name" value="Cation/H_exchanger_CPA1"/>
</dbReference>
<dbReference type="Pfam" id="PF00999">
    <property type="entry name" value="Na_H_Exchanger"/>
    <property type="match status" value="1"/>
</dbReference>
<dbReference type="EMBL" id="JAVDQN010000002">
    <property type="protein sequence ID" value="MDR6376173.1"/>
    <property type="molecule type" value="Genomic_DNA"/>
</dbReference>
<proteinExistence type="inferred from homology"/>